<keyword evidence="5" id="KW-0539">Nucleus</keyword>
<evidence type="ECO:0000256" key="2">
    <source>
        <dbReference type="ARBA" id="ARBA00022833"/>
    </source>
</evidence>
<evidence type="ECO:0000259" key="6">
    <source>
        <dbReference type="PROSITE" id="PS50048"/>
    </source>
</evidence>
<feature type="domain" description="Zn(2)-C6 fungal-type" evidence="6">
    <location>
        <begin position="18"/>
        <end position="48"/>
    </location>
</feature>
<protein>
    <recommendedName>
        <fullName evidence="6">Zn(2)-C6 fungal-type domain-containing protein</fullName>
    </recommendedName>
</protein>
<dbReference type="EMBL" id="ABDG02000025">
    <property type="protein sequence ID" value="EHK44128.1"/>
    <property type="molecule type" value="Genomic_DNA"/>
</dbReference>
<keyword evidence="3" id="KW-0805">Transcription regulation</keyword>
<evidence type="ECO:0000256" key="4">
    <source>
        <dbReference type="ARBA" id="ARBA00023163"/>
    </source>
</evidence>
<gene>
    <name evidence="7" type="ORF">TRIATDRAFT_183509</name>
</gene>
<keyword evidence="1" id="KW-0479">Metal-binding</keyword>
<keyword evidence="4" id="KW-0804">Transcription</keyword>
<organism evidence="7 8">
    <name type="scientific">Hypocrea atroviridis (strain ATCC 20476 / IMI 206040)</name>
    <name type="common">Trichoderma atroviride</name>
    <dbReference type="NCBI Taxonomy" id="452589"/>
    <lineage>
        <taxon>Eukaryota</taxon>
        <taxon>Fungi</taxon>
        <taxon>Dikarya</taxon>
        <taxon>Ascomycota</taxon>
        <taxon>Pezizomycotina</taxon>
        <taxon>Sordariomycetes</taxon>
        <taxon>Hypocreomycetidae</taxon>
        <taxon>Hypocreales</taxon>
        <taxon>Hypocreaceae</taxon>
        <taxon>Trichoderma</taxon>
    </lineage>
</organism>
<dbReference type="OrthoDB" id="4216928at2759"/>
<feature type="non-terminal residue" evidence="7">
    <location>
        <position position="1"/>
    </location>
</feature>
<feature type="non-terminal residue" evidence="7">
    <location>
        <position position="426"/>
    </location>
</feature>
<dbReference type="OMA" id="QDWILQE"/>
<evidence type="ECO:0000256" key="5">
    <source>
        <dbReference type="ARBA" id="ARBA00023242"/>
    </source>
</evidence>
<dbReference type="Pfam" id="PF00172">
    <property type="entry name" value="Zn_clus"/>
    <property type="match status" value="1"/>
</dbReference>
<sequence length="426" mass="47204">AMSFTARERNNPPPRKKSCAACIKAKRRCDFAVPACLRCSQRRIQCEYPSRTLPTKVRAPSHAANGPVPLQDAAVLDGASGDDCSGGAETIAGQLRPTAAGELQEPGQYRFKPIPYNFEALDYVAGRQGHDVIHQPSMLAAPTTRGFQDGLNEIVAKRLQFSLDQIHKAPKTMVMETQTPWSHPLLYADSMPRSMQEPDAHASCALYVAKNRANAPVIFRCIESRVQDLLCEPIPTTPIDSLARTQALLLYEIIHLFDGDISARALGERIIPFLETSTIGLLAHVTFDTEANYSDPFSECSLATLSDLWKDWTFQESARRTLLFAFFFMQAYRVLTGTQNLKQCDGRLGLCHFWTVSEHLWQAETALEFRDAWQQENHFLVIDGQVAVVLSEAKAGDVDVFGKMLISAAVGIPELEAWFASRGGSL</sequence>
<dbReference type="Proteomes" id="UP000005426">
    <property type="component" value="Unassembled WGS sequence"/>
</dbReference>
<dbReference type="HOGENOM" id="CLU_024655_2_0_1"/>
<evidence type="ECO:0000256" key="3">
    <source>
        <dbReference type="ARBA" id="ARBA00023015"/>
    </source>
</evidence>
<dbReference type="AlphaFoldDB" id="G9P084"/>
<dbReference type="Gene3D" id="4.10.240.10">
    <property type="entry name" value="Zn(2)-C6 fungal-type DNA-binding domain"/>
    <property type="match status" value="1"/>
</dbReference>
<dbReference type="SMART" id="SM00066">
    <property type="entry name" value="GAL4"/>
    <property type="match status" value="1"/>
</dbReference>
<dbReference type="InterPro" id="IPR001138">
    <property type="entry name" value="Zn2Cys6_DnaBD"/>
</dbReference>
<dbReference type="PANTHER" id="PTHR47660">
    <property type="entry name" value="TRANSCRIPTION FACTOR WITH C2H2 AND ZN(2)-CYS(6) DNA BINDING DOMAIN (EUROFUNG)-RELATED-RELATED"/>
    <property type="match status" value="1"/>
</dbReference>
<dbReference type="CDD" id="cd00067">
    <property type="entry name" value="GAL4"/>
    <property type="match status" value="1"/>
</dbReference>
<keyword evidence="8" id="KW-1185">Reference proteome</keyword>
<name>G9P084_HYPAI</name>
<comment type="caution">
    <text evidence="7">The sequence shown here is derived from an EMBL/GenBank/DDBJ whole genome shotgun (WGS) entry which is preliminary data.</text>
</comment>
<dbReference type="eggNOG" id="ENOG502SPBP">
    <property type="taxonomic scope" value="Eukaryota"/>
</dbReference>
<dbReference type="PROSITE" id="PS50048">
    <property type="entry name" value="ZN2_CY6_FUNGAL_2"/>
    <property type="match status" value="1"/>
</dbReference>
<proteinExistence type="predicted"/>
<evidence type="ECO:0000256" key="1">
    <source>
        <dbReference type="ARBA" id="ARBA00022723"/>
    </source>
</evidence>
<dbReference type="InterPro" id="IPR036864">
    <property type="entry name" value="Zn2-C6_fun-type_DNA-bd_sf"/>
</dbReference>
<dbReference type="STRING" id="452589.G9P084"/>
<dbReference type="GO" id="GO:0000981">
    <property type="term" value="F:DNA-binding transcription factor activity, RNA polymerase II-specific"/>
    <property type="evidence" value="ECO:0007669"/>
    <property type="project" value="InterPro"/>
</dbReference>
<keyword evidence="2" id="KW-0862">Zinc</keyword>
<dbReference type="SUPFAM" id="SSF57701">
    <property type="entry name" value="Zn2/Cys6 DNA-binding domain"/>
    <property type="match status" value="1"/>
</dbReference>
<evidence type="ECO:0000313" key="7">
    <source>
        <dbReference type="EMBL" id="EHK44128.1"/>
    </source>
</evidence>
<accession>G9P084</accession>
<reference evidence="7 8" key="1">
    <citation type="journal article" date="2011" name="Genome Biol.">
        <title>Comparative genome sequence analysis underscores mycoparasitism as the ancestral life style of Trichoderma.</title>
        <authorList>
            <person name="Kubicek C.P."/>
            <person name="Herrera-Estrella A."/>
            <person name="Seidl-Seiboth V."/>
            <person name="Martinez D.A."/>
            <person name="Druzhinina I.S."/>
            <person name="Thon M."/>
            <person name="Zeilinger S."/>
            <person name="Casas-Flores S."/>
            <person name="Horwitz B.A."/>
            <person name="Mukherjee P.K."/>
            <person name="Mukherjee M."/>
            <person name="Kredics L."/>
            <person name="Alcaraz L.D."/>
            <person name="Aerts A."/>
            <person name="Antal Z."/>
            <person name="Atanasova L."/>
            <person name="Cervantes-Badillo M.G."/>
            <person name="Challacombe J."/>
            <person name="Chertkov O."/>
            <person name="McCluskey K."/>
            <person name="Coulpier F."/>
            <person name="Deshpande N."/>
            <person name="von Doehren H."/>
            <person name="Ebbole D.J."/>
            <person name="Esquivel-Naranjo E.U."/>
            <person name="Fekete E."/>
            <person name="Flipphi M."/>
            <person name="Glaser F."/>
            <person name="Gomez-Rodriguez E.Y."/>
            <person name="Gruber S."/>
            <person name="Han C."/>
            <person name="Henrissat B."/>
            <person name="Hermosa R."/>
            <person name="Hernandez-Onate M."/>
            <person name="Karaffa L."/>
            <person name="Kosti I."/>
            <person name="Le Crom S."/>
            <person name="Lindquist E."/>
            <person name="Lucas S."/>
            <person name="Luebeck M."/>
            <person name="Luebeck P.S."/>
            <person name="Margeot A."/>
            <person name="Metz B."/>
            <person name="Misra M."/>
            <person name="Nevalainen H."/>
            <person name="Omann M."/>
            <person name="Packer N."/>
            <person name="Perrone G."/>
            <person name="Uresti-Rivera E.E."/>
            <person name="Salamov A."/>
            <person name="Schmoll M."/>
            <person name="Seiboth B."/>
            <person name="Shapiro H."/>
            <person name="Sukno S."/>
            <person name="Tamayo-Ramos J.A."/>
            <person name="Tisch D."/>
            <person name="Wiest A."/>
            <person name="Wilkinson H.H."/>
            <person name="Zhang M."/>
            <person name="Coutinho P.M."/>
            <person name="Kenerley C.M."/>
            <person name="Monte E."/>
            <person name="Baker S.E."/>
            <person name="Grigoriev I.V."/>
        </authorList>
    </citation>
    <scope>NUCLEOTIDE SEQUENCE [LARGE SCALE GENOMIC DNA]</scope>
    <source>
        <strain evidence="8">ATCC 20476 / IMI 206040</strain>
    </source>
</reference>
<dbReference type="GO" id="GO:0008270">
    <property type="term" value="F:zinc ion binding"/>
    <property type="evidence" value="ECO:0007669"/>
    <property type="project" value="InterPro"/>
</dbReference>
<evidence type="ECO:0000313" key="8">
    <source>
        <dbReference type="Proteomes" id="UP000005426"/>
    </source>
</evidence>